<dbReference type="VEuPathDB" id="TriTrypDB:Tb1125.Tb09.v4.0114"/>
<dbReference type="SUPFAM" id="SSF58087">
    <property type="entry name" value="Variant surface glycoprotein (N-terminal domain)"/>
    <property type="match status" value="1"/>
</dbReference>
<reference evidence="1" key="1">
    <citation type="submission" date="2016-08" db="EMBL/GenBank/DDBJ databases">
        <title>VSG repertoire of Trypanosoma brucei EATRO 1125.</title>
        <authorList>
            <person name="Cross G.A."/>
        </authorList>
    </citation>
    <scope>NUCLEOTIDE SEQUENCE</scope>
    <source>
        <strain evidence="1">EATRO 1125</strain>
    </source>
</reference>
<dbReference type="AlphaFoldDB" id="A0A1J0R959"/>
<sequence>MATIQTGQADRNDNTAHDANNAVKDFCTARAYTEAIIGQLQNWVTDATSSAKNLAAEAQILAAAAAAANLNKAKAKAYILLSAIAEERAKEAAAIAASTSATAVQAIAAVAQRQGEAAAHYATAKQISKVKAKAHTVAQSRTNALGGSGSNGGTCTVTTAAQHQDQETCDQTSTNVQKAKTIAAKLLTATKLKIGGQSKLVLPTATITIEAVGNLDTRGNWKAASDNKACVVSGGGAAAAGSESAGLAVTTVTATAAIVAEEVEIDDKQSEQHASSGTNNQKHVLLQDNDIASALRAARKAYKKPPSKVSDETVENLAATTAAKRLAAYLQNKEGAKIKLETDTAKIAQEIFGMKEGGINEKFLEPLKKEPVNIPTENEPIKGNIQENADGPNFKTLMAFYYSHNLNKAAVAAEIKPDGTNQAAASADKAGYKKDGDHKPTAGECKATEADKCDKEKCGWNSEKNQCKVKEGSFIISAATKVPVFCIFASLIFFKDSCSIS</sequence>
<dbReference type="VEuPathDB" id="TriTrypDB:Tb09.v4.0114"/>
<accession>A0A1J0R959</accession>
<dbReference type="VEuPathDB" id="TriTrypDB:Tb427_000323300"/>
<proteinExistence type="predicted"/>
<protein>
    <submittedName>
        <fullName evidence="1">Variant surface glycoprotein 1125.3060</fullName>
    </submittedName>
</protein>
<evidence type="ECO:0000313" key="1">
    <source>
        <dbReference type="EMBL" id="APD74437.1"/>
    </source>
</evidence>
<organism evidence="1">
    <name type="scientific">Trypanosoma brucei</name>
    <dbReference type="NCBI Taxonomy" id="5691"/>
    <lineage>
        <taxon>Eukaryota</taxon>
        <taxon>Discoba</taxon>
        <taxon>Euglenozoa</taxon>
        <taxon>Kinetoplastea</taxon>
        <taxon>Metakinetoplastina</taxon>
        <taxon>Trypanosomatida</taxon>
        <taxon>Trypanosomatidae</taxon>
        <taxon>Trypanosoma</taxon>
    </lineage>
</organism>
<dbReference type="EMBL" id="KX700481">
    <property type="protein sequence ID" value="APD74437.1"/>
    <property type="molecule type" value="Genomic_DNA"/>
</dbReference>
<name>A0A1J0R959_9TRYP</name>